<feature type="transmembrane region" description="Helical" evidence="6">
    <location>
        <begin position="409"/>
        <end position="428"/>
    </location>
</feature>
<gene>
    <name evidence="8" type="ORF">SAMN05443377_1014</name>
</gene>
<dbReference type="STRING" id="64702.SAMN05443377_1014"/>
<name>A0A1H9PFU2_9ACTN</name>
<feature type="transmembrane region" description="Helical" evidence="6">
    <location>
        <begin position="106"/>
        <end position="126"/>
    </location>
</feature>
<feature type="transmembrane region" description="Helical" evidence="6">
    <location>
        <begin position="53"/>
        <end position="70"/>
    </location>
</feature>
<dbReference type="RefSeq" id="WP_091966413.1">
    <property type="nucleotide sequence ID" value="NZ_FOGZ01000001.1"/>
</dbReference>
<evidence type="ECO:0000256" key="6">
    <source>
        <dbReference type="SAM" id="Phobius"/>
    </source>
</evidence>
<dbReference type="OrthoDB" id="4484751at2"/>
<feature type="transmembrane region" description="Helical" evidence="6">
    <location>
        <begin position="138"/>
        <end position="163"/>
    </location>
</feature>
<dbReference type="PANTHER" id="PTHR42718:SF9">
    <property type="entry name" value="MAJOR FACILITATOR SUPERFAMILY MULTIDRUG TRANSPORTER MFSC"/>
    <property type="match status" value="1"/>
</dbReference>
<evidence type="ECO:0000256" key="4">
    <source>
        <dbReference type="ARBA" id="ARBA00022989"/>
    </source>
</evidence>
<evidence type="ECO:0000259" key="7">
    <source>
        <dbReference type="PROSITE" id="PS50850"/>
    </source>
</evidence>
<feature type="transmembrane region" description="Helical" evidence="6">
    <location>
        <begin position="340"/>
        <end position="360"/>
    </location>
</feature>
<feature type="transmembrane region" description="Helical" evidence="6">
    <location>
        <begin position="366"/>
        <end position="388"/>
    </location>
</feature>
<feature type="transmembrane region" description="Helical" evidence="6">
    <location>
        <begin position="269"/>
        <end position="289"/>
    </location>
</feature>
<dbReference type="Proteomes" id="UP000198815">
    <property type="component" value="Unassembled WGS sequence"/>
</dbReference>
<keyword evidence="9" id="KW-1185">Reference proteome</keyword>
<dbReference type="Gene3D" id="1.20.1250.20">
    <property type="entry name" value="MFS general substrate transporter like domains"/>
    <property type="match status" value="2"/>
</dbReference>
<feature type="transmembrane region" description="Helical" evidence="6">
    <location>
        <begin position="440"/>
        <end position="459"/>
    </location>
</feature>
<evidence type="ECO:0000256" key="1">
    <source>
        <dbReference type="ARBA" id="ARBA00004651"/>
    </source>
</evidence>
<comment type="subcellular location">
    <subcellularLocation>
        <location evidence="1">Cell membrane</location>
        <topology evidence="1">Multi-pass membrane protein</topology>
    </subcellularLocation>
</comment>
<keyword evidence="5 6" id="KW-0472">Membrane</keyword>
<dbReference type="InterPro" id="IPR036259">
    <property type="entry name" value="MFS_trans_sf"/>
</dbReference>
<proteinExistence type="predicted"/>
<dbReference type="InterPro" id="IPR011701">
    <property type="entry name" value="MFS"/>
</dbReference>
<protein>
    <submittedName>
        <fullName evidence="8">Major Facilitator Superfamily protein</fullName>
    </submittedName>
</protein>
<dbReference type="EMBL" id="FOGZ01000001">
    <property type="protein sequence ID" value="SER46970.1"/>
    <property type="molecule type" value="Genomic_DNA"/>
</dbReference>
<reference evidence="9" key="1">
    <citation type="submission" date="2016-10" db="EMBL/GenBank/DDBJ databases">
        <authorList>
            <person name="Varghese N."/>
            <person name="Submissions S."/>
        </authorList>
    </citation>
    <scope>NUCLEOTIDE SEQUENCE [LARGE SCALE GENOMIC DNA]</scope>
    <source>
        <strain evidence="9">DSM 16859</strain>
    </source>
</reference>
<dbReference type="GO" id="GO:0005886">
    <property type="term" value="C:plasma membrane"/>
    <property type="evidence" value="ECO:0007669"/>
    <property type="project" value="UniProtKB-SubCell"/>
</dbReference>
<feature type="transmembrane region" description="Helical" evidence="6">
    <location>
        <begin position="199"/>
        <end position="221"/>
    </location>
</feature>
<dbReference type="Pfam" id="PF07690">
    <property type="entry name" value="MFS_1"/>
    <property type="match status" value="1"/>
</dbReference>
<evidence type="ECO:0000313" key="8">
    <source>
        <dbReference type="EMBL" id="SER46970.1"/>
    </source>
</evidence>
<sequence>MNNNSSPRPSHVGGVVGFLVFVELISGIVQGFYVPLIGRIARVHAVTDADVTWFVTVQTLSAAVCVPVLSKLGDIFGHRRMLRIAVVLVALGTGLVAFAPDFTLVLLGRILVGPLAVWLPLEVALVHSRLDQEDSRRAIGMLASALTLGALVGALLSGVLAAVTTSLSVVLAVPFIATLACAVIVFTKVPETTVRTAPSIDGVGFAGLALAMIAILSGLNLAKSQGFAAASTLAVLAVAVLLLIGWVIWELRATPPAVDLRMMTSRALWPVYVTSFLFGILVFGMQTIGPTFLAADPSATGYGFSLQPAAISGFSAASTALSVLGASTFAWFARRIGIKSLLLVATGLGVVSNLILVVGWSALLAYFVATALSGISLGLLLGALPALIAERSPSDQTAIATGLYNTLKTVGGSIAGAVFAVVLAAFFVPEAGASSIGGYQIVWGICAAGFVVSSVALLFTPATTTAPAAVLKVKENA</sequence>
<accession>A0A1H9PFU2</accession>
<evidence type="ECO:0000256" key="3">
    <source>
        <dbReference type="ARBA" id="ARBA00022692"/>
    </source>
</evidence>
<organism evidence="8 9">
    <name type="scientific">Propionibacterium cyclohexanicum</name>
    <dbReference type="NCBI Taxonomy" id="64702"/>
    <lineage>
        <taxon>Bacteria</taxon>
        <taxon>Bacillati</taxon>
        <taxon>Actinomycetota</taxon>
        <taxon>Actinomycetes</taxon>
        <taxon>Propionibacteriales</taxon>
        <taxon>Propionibacteriaceae</taxon>
        <taxon>Propionibacterium</taxon>
    </lineage>
</organism>
<keyword evidence="2" id="KW-0813">Transport</keyword>
<evidence type="ECO:0000313" key="9">
    <source>
        <dbReference type="Proteomes" id="UP000198815"/>
    </source>
</evidence>
<keyword evidence="3 6" id="KW-0812">Transmembrane</keyword>
<dbReference type="GO" id="GO:0022857">
    <property type="term" value="F:transmembrane transporter activity"/>
    <property type="evidence" value="ECO:0007669"/>
    <property type="project" value="InterPro"/>
</dbReference>
<dbReference type="PANTHER" id="PTHR42718">
    <property type="entry name" value="MAJOR FACILITATOR SUPERFAMILY MULTIDRUG TRANSPORTER MFSC"/>
    <property type="match status" value="1"/>
</dbReference>
<feature type="transmembrane region" description="Helical" evidence="6">
    <location>
        <begin position="82"/>
        <end position="100"/>
    </location>
</feature>
<evidence type="ECO:0000256" key="2">
    <source>
        <dbReference type="ARBA" id="ARBA00022448"/>
    </source>
</evidence>
<dbReference type="InterPro" id="IPR020846">
    <property type="entry name" value="MFS_dom"/>
</dbReference>
<dbReference type="SUPFAM" id="SSF103473">
    <property type="entry name" value="MFS general substrate transporter"/>
    <property type="match status" value="1"/>
</dbReference>
<dbReference type="PROSITE" id="PS50850">
    <property type="entry name" value="MFS"/>
    <property type="match status" value="1"/>
</dbReference>
<keyword evidence="4 6" id="KW-1133">Transmembrane helix</keyword>
<evidence type="ECO:0000256" key="5">
    <source>
        <dbReference type="ARBA" id="ARBA00023136"/>
    </source>
</evidence>
<feature type="transmembrane region" description="Helical" evidence="6">
    <location>
        <begin position="227"/>
        <end position="249"/>
    </location>
</feature>
<feature type="transmembrane region" description="Helical" evidence="6">
    <location>
        <begin position="169"/>
        <end position="187"/>
    </location>
</feature>
<feature type="transmembrane region" description="Helical" evidence="6">
    <location>
        <begin position="309"/>
        <end position="333"/>
    </location>
</feature>
<feature type="domain" description="Major facilitator superfamily (MFS) profile" evidence="7">
    <location>
        <begin position="15"/>
        <end position="465"/>
    </location>
</feature>
<feature type="transmembrane region" description="Helical" evidence="6">
    <location>
        <begin position="12"/>
        <end position="33"/>
    </location>
</feature>
<dbReference type="AlphaFoldDB" id="A0A1H9PFU2"/>